<sequence>MQHFSERLLKKRLMIVFFLFLLILFVVLVRLFYVQVIAHEQLYEKAIPVSDLLEMHLNLKLDIKGEGEKIIRQSPEPGAVILEGETVRIFIGQ</sequence>
<name>A0A0B5ASC1_9BACL</name>
<dbReference type="KEGG" id="jeo:JMA_15920"/>
<dbReference type="InterPro" id="IPR005543">
    <property type="entry name" value="PASTA_dom"/>
</dbReference>
<evidence type="ECO:0000313" key="3">
    <source>
        <dbReference type="EMBL" id="AJD90909.1"/>
    </source>
</evidence>
<evidence type="ECO:0000256" key="1">
    <source>
        <dbReference type="SAM" id="Phobius"/>
    </source>
</evidence>
<keyword evidence="1" id="KW-0472">Membrane</keyword>
<keyword evidence="4" id="KW-1185">Reference proteome</keyword>
<feature type="domain" description="PASTA" evidence="2">
    <location>
        <begin position="57"/>
        <end position="92"/>
    </location>
</feature>
<dbReference type="EMBL" id="CP009416">
    <property type="protein sequence ID" value="AJD90909.1"/>
    <property type="molecule type" value="Genomic_DNA"/>
</dbReference>
<evidence type="ECO:0000313" key="4">
    <source>
        <dbReference type="Proteomes" id="UP000031449"/>
    </source>
</evidence>
<proteinExistence type="predicted"/>
<keyword evidence="1" id="KW-0812">Transmembrane</keyword>
<feature type="transmembrane region" description="Helical" evidence="1">
    <location>
        <begin position="12"/>
        <end position="33"/>
    </location>
</feature>
<evidence type="ECO:0000259" key="2">
    <source>
        <dbReference type="Pfam" id="PF03793"/>
    </source>
</evidence>
<dbReference type="STRING" id="1508404.JMA_15920"/>
<dbReference type="HOGENOM" id="CLU_2395770_0_0_9"/>
<dbReference type="SUPFAM" id="SSF54184">
    <property type="entry name" value="Penicillin-binding protein 2x (pbp-2x), c-terminal domain"/>
    <property type="match status" value="1"/>
</dbReference>
<dbReference type="BioCyc" id="JESP1508404:G14D9-10847-MONOMER"/>
<accession>A0A0B5ASC1</accession>
<organism evidence="3 4">
    <name type="scientific">Jeotgalibacillus malaysiensis</name>
    <dbReference type="NCBI Taxonomy" id="1508404"/>
    <lineage>
        <taxon>Bacteria</taxon>
        <taxon>Bacillati</taxon>
        <taxon>Bacillota</taxon>
        <taxon>Bacilli</taxon>
        <taxon>Bacillales</taxon>
        <taxon>Caryophanaceae</taxon>
        <taxon>Jeotgalibacillus</taxon>
    </lineage>
</organism>
<keyword evidence="1" id="KW-1133">Transmembrane helix</keyword>
<reference evidence="3 4" key="1">
    <citation type="submission" date="2014-08" db="EMBL/GenBank/DDBJ databases">
        <title>Complete genome of a marine bacteria Jeotgalibacillus malaysiensis.</title>
        <authorList>
            <person name="Yaakop A.S."/>
            <person name="Chan K.-G."/>
            <person name="Goh K.M."/>
        </authorList>
    </citation>
    <scope>NUCLEOTIDE SEQUENCE [LARGE SCALE GENOMIC DNA]</scope>
    <source>
        <strain evidence="3 4">D5</strain>
    </source>
</reference>
<gene>
    <name evidence="3" type="ORF">JMA_15920</name>
</gene>
<dbReference type="AlphaFoldDB" id="A0A0B5ASC1"/>
<dbReference type="Proteomes" id="UP000031449">
    <property type="component" value="Chromosome"/>
</dbReference>
<protein>
    <recommendedName>
        <fullName evidence="2">PASTA domain-containing protein</fullName>
    </recommendedName>
</protein>
<dbReference type="Pfam" id="PF03793">
    <property type="entry name" value="PASTA"/>
    <property type="match status" value="1"/>
</dbReference>